<dbReference type="Proteomes" id="UP000322327">
    <property type="component" value="Unassembled WGS sequence"/>
</dbReference>
<dbReference type="PRINTS" id="PR00507">
    <property type="entry name" value="N12N6MTFRASE"/>
</dbReference>
<comment type="caution">
    <text evidence="1">The sequence shown here is derived from an EMBL/GenBank/DDBJ whole genome shotgun (WGS) entry which is preliminary data.</text>
</comment>
<organism evidence="1 2">
    <name type="scientific">Brachyspira aalborgi</name>
    <dbReference type="NCBI Taxonomy" id="29522"/>
    <lineage>
        <taxon>Bacteria</taxon>
        <taxon>Pseudomonadati</taxon>
        <taxon>Spirochaetota</taxon>
        <taxon>Spirochaetia</taxon>
        <taxon>Brachyspirales</taxon>
        <taxon>Brachyspiraceae</taxon>
        <taxon>Brachyspira</taxon>
    </lineage>
</organism>
<dbReference type="AlphaFoldDB" id="A0A5C8FYC8"/>
<gene>
    <name evidence="1" type="ORF">EPJ76_09485</name>
</gene>
<keyword evidence="1" id="KW-0489">Methyltransferase</keyword>
<accession>A0A5C8FYC8</accession>
<dbReference type="InterPro" id="IPR029063">
    <property type="entry name" value="SAM-dependent_MTases_sf"/>
</dbReference>
<dbReference type="GO" id="GO:0008168">
    <property type="term" value="F:methyltransferase activity"/>
    <property type="evidence" value="ECO:0007669"/>
    <property type="project" value="UniProtKB-KW"/>
</dbReference>
<dbReference type="GO" id="GO:0003676">
    <property type="term" value="F:nucleic acid binding"/>
    <property type="evidence" value="ECO:0007669"/>
    <property type="project" value="InterPro"/>
</dbReference>
<keyword evidence="1" id="KW-0808">Transferase</keyword>
<proteinExistence type="predicted"/>
<evidence type="ECO:0000313" key="1">
    <source>
        <dbReference type="EMBL" id="TXJ54545.1"/>
    </source>
</evidence>
<dbReference type="RefSeq" id="WP_147531459.1">
    <property type="nucleotide sequence ID" value="NZ_SAYI01000019.1"/>
</dbReference>
<dbReference type="Gene3D" id="3.40.50.150">
    <property type="entry name" value="Vaccinia Virus protein VP39"/>
    <property type="match status" value="1"/>
</dbReference>
<name>A0A5C8FYC8_9SPIR</name>
<evidence type="ECO:0000313" key="2">
    <source>
        <dbReference type="Proteomes" id="UP000322327"/>
    </source>
</evidence>
<sequence length="375" mass="44117">MQNHLNKSQTINLGSFYTPDYIVEIVYKMLLNYLVNKKNKLNSNDFVLLDSSCGYGNFLQNSKKHNNLDFKKKIGVDIDKKALKIAKENFINYKNPPLFLHKNSLINVIRKNFKIYNSDKLIIIGNPPYNDKTSIVQNHIKNKNYEVDLNLKCRDLGMSFLLSFNELKADYICILHPLSYLIKNANFKILKKFFSNYKLIDSVIISSQIFCPYSLGFFPIIIALYEKNEKGINYDFIKNYNFKTIDNKIFCLNDFDFISKYIDKYPNKSRVSDKVAMFYTMRDINALRRSKTFIKKDCANAVYVPKSKYSLYCYVDVFKQNIKTVPYYFGNCDIMIDYNKFKILEKDFIKASKSKILNSKILNYFENLLGEHYAN</sequence>
<dbReference type="SUPFAM" id="SSF53335">
    <property type="entry name" value="S-adenosyl-L-methionine-dependent methyltransferases"/>
    <property type="match status" value="1"/>
</dbReference>
<protein>
    <submittedName>
        <fullName evidence="1">SAM-dependent methyltransferase</fullName>
    </submittedName>
</protein>
<dbReference type="PROSITE" id="PS00092">
    <property type="entry name" value="N6_MTASE"/>
    <property type="match status" value="1"/>
</dbReference>
<dbReference type="GO" id="GO:0032259">
    <property type="term" value="P:methylation"/>
    <property type="evidence" value="ECO:0007669"/>
    <property type="project" value="UniProtKB-KW"/>
</dbReference>
<dbReference type="EMBL" id="SAYI01000019">
    <property type="protein sequence ID" value="TXJ54545.1"/>
    <property type="molecule type" value="Genomic_DNA"/>
</dbReference>
<dbReference type="InterPro" id="IPR002052">
    <property type="entry name" value="DNA_methylase_N6_adenine_CS"/>
</dbReference>
<reference evidence="1 2" key="1">
    <citation type="journal article" date="1992" name="Lakartidningen">
        <title>[Penicillin V and not amoxicillin is the first choice preparation in acute otitis].</title>
        <authorList>
            <person name="Kamme C."/>
            <person name="Lundgren K."/>
            <person name="Prellner K."/>
        </authorList>
    </citation>
    <scope>NUCLEOTIDE SEQUENCE [LARGE SCALE GENOMIC DNA]</scope>
    <source>
        <strain evidence="1 2">PC3053II</strain>
    </source>
</reference>